<organism evidence="1">
    <name type="scientific">bioreactor metagenome</name>
    <dbReference type="NCBI Taxonomy" id="1076179"/>
    <lineage>
        <taxon>unclassified sequences</taxon>
        <taxon>metagenomes</taxon>
        <taxon>ecological metagenomes</taxon>
    </lineage>
</organism>
<evidence type="ECO:0000313" key="1">
    <source>
        <dbReference type="EMBL" id="MPN14851.1"/>
    </source>
</evidence>
<reference evidence="1" key="1">
    <citation type="submission" date="2019-08" db="EMBL/GenBank/DDBJ databases">
        <authorList>
            <person name="Kucharzyk K."/>
            <person name="Murdoch R.W."/>
            <person name="Higgins S."/>
            <person name="Loffler F."/>
        </authorList>
    </citation>
    <scope>NUCLEOTIDE SEQUENCE</scope>
</reference>
<protein>
    <submittedName>
        <fullName evidence="1">Uncharacterized protein</fullName>
    </submittedName>
</protein>
<dbReference type="EMBL" id="VSSQ01061529">
    <property type="protein sequence ID" value="MPN14851.1"/>
    <property type="molecule type" value="Genomic_DNA"/>
</dbReference>
<proteinExistence type="predicted"/>
<accession>A0A645FKE1</accession>
<gene>
    <name evidence="1" type="ORF">SDC9_162180</name>
</gene>
<sequence length="62" mass="7163">MARQFFPLPDSLNAEEGSKLHLGFDNLILSTETGFSEMMRDIYFHKQRRPKPGRFVFQGVAC</sequence>
<dbReference type="AlphaFoldDB" id="A0A645FKE1"/>
<name>A0A645FKE1_9ZZZZ</name>
<comment type="caution">
    <text evidence="1">The sequence shown here is derived from an EMBL/GenBank/DDBJ whole genome shotgun (WGS) entry which is preliminary data.</text>
</comment>